<evidence type="ECO:0000313" key="2">
    <source>
        <dbReference type="EMBL" id="MCF2871502.1"/>
    </source>
</evidence>
<dbReference type="Proteomes" id="UP001200557">
    <property type="component" value="Unassembled WGS sequence"/>
</dbReference>
<gene>
    <name evidence="2" type="ORF">L0664_10545</name>
</gene>
<dbReference type="Pfam" id="PF12860">
    <property type="entry name" value="PAS_7"/>
    <property type="match status" value="1"/>
</dbReference>
<protein>
    <submittedName>
        <fullName evidence="2">PAS-domain containing protein</fullName>
    </submittedName>
</protein>
<dbReference type="SUPFAM" id="SSF55785">
    <property type="entry name" value="PYP-like sensor domain (PAS domain)"/>
    <property type="match status" value="3"/>
</dbReference>
<organism evidence="2 3">
    <name type="scientific">Octadecabacter dasysiphoniae</name>
    <dbReference type="NCBI Taxonomy" id="2909341"/>
    <lineage>
        <taxon>Bacteria</taxon>
        <taxon>Pseudomonadati</taxon>
        <taxon>Pseudomonadota</taxon>
        <taxon>Alphaproteobacteria</taxon>
        <taxon>Rhodobacterales</taxon>
        <taxon>Roseobacteraceae</taxon>
        <taxon>Octadecabacter</taxon>
    </lineage>
</organism>
<sequence length="487" mass="54205">MHEAEGSITFLFENDVLLDVTPRARTLMEQSDSHRSDWENFLTLLSARFPHLRSQCQDLASVGKKTISPQDGQPGWIEAEFWNGLARITLVQDKDHPDEMLDPLTATAMEHELETLRSIGEDSPQLIWKHDAEGVLIWANRAFIELSEAINPVGPDDILPWPPKSIFTDTATPAGSAPVIDMHRIEIPGEEKPIWFEVTGVKRGTDTIYFAVDASAVVFSQEAQKSFVQTLTKTFAQLSVGLAIFDADRRLVLFNPALVDLTGLPAHFLIARPALFSFLDRLRDQNMIPEPKDYTSWRGQMVALESAAAEGNYHETWLLPNGQTFRVTGKPHPNGAIAFLMEDISDEISLTRKFRSQIDTSAAVIDNLTAAVSVFSSSGSLIMANSAYRELWGTEPDGSLASRDFSDELSSWETASAPSPVWVKLNETLKRGGSDRPWQGSVWLDSHVELTCQYAPLPEGNHQIIFIPSERVIEAEAPFESIEFRAS</sequence>
<comment type="caution">
    <text evidence="2">The sequence shown here is derived from an EMBL/GenBank/DDBJ whole genome shotgun (WGS) entry which is preliminary data.</text>
</comment>
<dbReference type="RefSeq" id="WP_235225760.1">
    <property type="nucleotide sequence ID" value="NZ_JAKGAQ010000002.1"/>
</dbReference>
<dbReference type="Gene3D" id="3.30.450.20">
    <property type="entry name" value="PAS domain"/>
    <property type="match status" value="1"/>
</dbReference>
<keyword evidence="3" id="KW-1185">Reference proteome</keyword>
<accession>A0ABS9CWQ4</accession>
<feature type="domain" description="PAS" evidence="1">
    <location>
        <begin position="223"/>
        <end position="279"/>
    </location>
</feature>
<evidence type="ECO:0000313" key="3">
    <source>
        <dbReference type="Proteomes" id="UP001200557"/>
    </source>
</evidence>
<proteinExistence type="predicted"/>
<dbReference type="InterPro" id="IPR035965">
    <property type="entry name" value="PAS-like_dom_sf"/>
</dbReference>
<reference evidence="2 3" key="1">
    <citation type="submission" date="2022-01" db="EMBL/GenBank/DDBJ databases">
        <title>Octadecabacter sp. nov., isolated from a marine alga.</title>
        <authorList>
            <person name="Jin M.S."/>
            <person name="Kim H.M."/>
            <person name="Han D.M."/>
            <person name="Jung J.J."/>
            <person name="Jeon C.O."/>
        </authorList>
    </citation>
    <scope>NUCLEOTIDE SEQUENCE [LARGE SCALE GENOMIC DNA]</scope>
    <source>
        <strain evidence="2 3">G9-8</strain>
    </source>
</reference>
<dbReference type="PROSITE" id="PS50112">
    <property type="entry name" value="PAS"/>
    <property type="match status" value="1"/>
</dbReference>
<dbReference type="EMBL" id="JAKGAQ010000002">
    <property type="protein sequence ID" value="MCF2871502.1"/>
    <property type="molecule type" value="Genomic_DNA"/>
</dbReference>
<evidence type="ECO:0000259" key="1">
    <source>
        <dbReference type="PROSITE" id="PS50112"/>
    </source>
</evidence>
<dbReference type="InterPro" id="IPR000014">
    <property type="entry name" value="PAS"/>
</dbReference>
<dbReference type="SMART" id="SM00091">
    <property type="entry name" value="PAS"/>
    <property type="match status" value="2"/>
</dbReference>
<name>A0ABS9CWQ4_9RHOB</name>